<keyword evidence="2" id="KW-1133">Transmembrane helix</keyword>
<dbReference type="AlphaFoldDB" id="A0A8B8B322"/>
<gene>
    <name evidence="4" type="primary">LOC111106604</name>
</gene>
<sequence length="348" mass="39013">MGSSSSKADSGGDTNIETQIGTTSQPNPCDNYIFNSTGCEIITKGKLLLVLDTINTTLQTYFSCFCELVLSRLNNTNVTSEVLSGDQNSRSCQIQSDPLHVEENILKDGLRNLSEEFSQKEKEAGMAIILSDQGLTSDNFTDIPANTEPFLFIVNVGQNESESRSTCFRQHRFISEMEKINDFGLEIEKIGCDEGREYMQANCPKLPSTNKPALEVNSSLIGMPLVVLSVVGALVIAALIIVYLVFRPKCRQQEEPNKNTMKESPEMHIESGRYQLPSKHETRLSTNLKNNDVYNVLWEKEHPEADKENENNYHHIDLNFVDQNIDPSLYDSADMVCEDRKNPFTPPA</sequence>
<dbReference type="OrthoDB" id="6203097at2759"/>
<protein>
    <submittedName>
        <fullName evidence="4">Uncharacterized protein LOC111106604</fullName>
    </submittedName>
</protein>
<evidence type="ECO:0000256" key="2">
    <source>
        <dbReference type="SAM" id="Phobius"/>
    </source>
</evidence>
<accession>A0A8B8B322</accession>
<evidence type="ECO:0000313" key="3">
    <source>
        <dbReference type="Proteomes" id="UP000694844"/>
    </source>
</evidence>
<feature type="compositionally biased region" description="Low complexity" evidence="1">
    <location>
        <begin position="1"/>
        <end position="13"/>
    </location>
</feature>
<feature type="transmembrane region" description="Helical" evidence="2">
    <location>
        <begin position="220"/>
        <end position="246"/>
    </location>
</feature>
<dbReference type="KEGG" id="cvn:111106604"/>
<keyword evidence="3" id="KW-1185">Reference proteome</keyword>
<keyword evidence="2" id="KW-0472">Membrane</keyword>
<evidence type="ECO:0000313" key="4">
    <source>
        <dbReference type="RefSeq" id="XP_022297039.1"/>
    </source>
</evidence>
<dbReference type="GeneID" id="111106604"/>
<evidence type="ECO:0000256" key="1">
    <source>
        <dbReference type="SAM" id="MobiDB-lite"/>
    </source>
</evidence>
<organism evidence="3 4">
    <name type="scientific">Crassostrea virginica</name>
    <name type="common">Eastern oyster</name>
    <dbReference type="NCBI Taxonomy" id="6565"/>
    <lineage>
        <taxon>Eukaryota</taxon>
        <taxon>Metazoa</taxon>
        <taxon>Spiralia</taxon>
        <taxon>Lophotrochozoa</taxon>
        <taxon>Mollusca</taxon>
        <taxon>Bivalvia</taxon>
        <taxon>Autobranchia</taxon>
        <taxon>Pteriomorphia</taxon>
        <taxon>Ostreida</taxon>
        <taxon>Ostreoidea</taxon>
        <taxon>Ostreidae</taxon>
        <taxon>Crassostrea</taxon>
    </lineage>
</organism>
<dbReference type="RefSeq" id="XP_022297039.1">
    <property type="nucleotide sequence ID" value="XM_022441331.1"/>
</dbReference>
<proteinExistence type="predicted"/>
<feature type="region of interest" description="Disordered" evidence="1">
    <location>
        <begin position="1"/>
        <end position="23"/>
    </location>
</feature>
<name>A0A8B8B322_CRAVI</name>
<reference evidence="4" key="1">
    <citation type="submission" date="2025-08" db="UniProtKB">
        <authorList>
            <consortium name="RefSeq"/>
        </authorList>
    </citation>
    <scope>IDENTIFICATION</scope>
    <source>
        <tissue evidence="4">Whole sample</tissue>
    </source>
</reference>
<dbReference type="Proteomes" id="UP000694844">
    <property type="component" value="Chromosome 8"/>
</dbReference>
<keyword evidence="2" id="KW-0812">Transmembrane</keyword>